<feature type="transmembrane region" description="Helical" evidence="5">
    <location>
        <begin position="36"/>
        <end position="54"/>
    </location>
</feature>
<gene>
    <name evidence="7" type="ORF">ACFOVU_02775</name>
</gene>
<evidence type="ECO:0000313" key="7">
    <source>
        <dbReference type="EMBL" id="MFC3994820.1"/>
    </source>
</evidence>
<feature type="region of interest" description="Disordered" evidence="4">
    <location>
        <begin position="59"/>
        <end position="135"/>
    </location>
</feature>
<comment type="similarity">
    <text evidence="3">Belongs to the glycosyl hydrolase 26 family.</text>
</comment>
<protein>
    <submittedName>
        <fullName evidence="7">Glycosyl hydrolase family 26</fullName>
    </submittedName>
</protein>
<sequence>MGEQYRARHGEPTEVRGGATSRIAGRRAARRRTIRAAGVLVALAVAVATAVPAVRDAIGEEGAAPAGPEDPEPGSSSPAGAPGDVSSPPAEGGAPEPSGAPEPEPGQGAPHTDAAVGAEESPPGEEETGSSGRPDLAEWLSEWFPGLAPEQEEGQDQEQNEEQEPEPDAGPSGGPASSPSPPDDPAPAGPGSGPGGADCEVSRILEPTCGVWWGASPWQNDPAPLEEAAGRPMDIVYTWHGVDQTNIPNKRERRLAAEGRFIHANIEARAFERSGRPDLDYRDIIAGEYDDALTAQARGIADLGSPMFVTFDHEADAQKRYNRRGTPEEFVGAWRHIVDLYRRNGADNAVFVWNVTGWPGNLDRLPSLWPGNDHVDWISWEAYNMTGCELQPGWDHVASFEEAMAPAYRWIQNEGPKHGIDPGKPVMIGEMGTVPIADDPRATAQWYADIPEALRGYERVRAVKLWDGTTAPTCDFRVLKDEHALRGFAKAGRDPYVNIPDPAREAIADAVKRARRARAEHSGQN</sequence>
<dbReference type="SUPFAM" id="SSF51445">
    <property type="entry name" value="(Trans)glycosidases"/>
    <property type="match status" value="1"/>
</dbReference>
<keyword evidence="1 3" id="KW-0378">Hydrolase</keyword>
<name>A0ABV8FFC4_9ACTN</name>
<keyword evidence="2 3" id="KW-0326">Glycosidase</keyword>
<comment type="caution">
    <text evidence="7">The sequence shown here is derived from an EMBL/GenBank/DDBJ whole genome shotgun (WGS) entry which is preliminary data.</text>
</comment>
<keyword evidence="5" id="KW-1133">Transmembrane helix</keyword>
<evidence type="ECO:0000256" key="2">
    <source>
        <dbReference type="ARBA" id="ARBA00023295"/>
    </source>
</evidence>
<evidence type="ECO:0000256" key="5">
    <source>
        <dbReference type="SAM" id="Phobius"/>
    </source>
</evidence>
<feature type="active site" description="Nucleophile" evidence="3">
    <location>
        <position position="430"/>
    </location>
</feature>
<accession>A0ABV8FFC4</accession>
<feature type="compositionally biased region" description="Basic and acidic residues" evidence="4">
    <location>
        <begin position="1"/>
        <end position="14"/>
    </location>
</feature>
<feature type="compositionally biased region" description="Low complexity" evidence="4">
    <location>
        <begin position="59"/>
        <end position="97"/>
    </location>
</feature>
<dbReference type="EMBL" id="JBHSBH010000003">
    <property type="protein sequence ID" value="MFC3994820.1"/>
    <property type="molecule type" value="Genomic_DNA"/>
</dbReference>
<feature type="region of interest" description="Disordered" evidence="4">
    <location>
        <begin position="1"/>
        <end position="31"/>
    </location>
</feature>
<evidence type="ECO:0000256" key="1">
    <source>
        <dbReference type="ARBA" id="ARBA00022801"/>
    </source>
</evidence>
<evidence type="ECO:0000313" key="8">
    <source>
        <dbReference type="Proteomes" id="UP001595847"/>
    </source>
</evidence>
<evidence type="ECO:0000256" key="3">
    <source>
        <dbReference type="PROSITE-ProRule" id="PRU01100"/>
    </source>
</evidence>
<evidence type="ECO:0000256" key="4">
    <source>
        <dbReference type="SAM" id="MobiDB-lite"/>
    </source>
</evidence>
<keyword evidence="5" id="KW-0472">Membrane</keyword>
<evidence type="ECO:0000259" key="6">
    <source>
        <dbReference type="PROSITE" id="PS51764"/>
    </source>
</evidence>
<dbReference type="GO" id="GO:0016787">
    <property type="term" value="F:hydrolase activity"/>
    <property type="evidence" value="ECO:0007669"/>
    <property type="project" value="UniProtKB-KW"/>
</dbReference>
<dbReference type="InterPro" id="IPR017853">
    <property type="entry name" value="GH"/>
</dbReference>
<dbReference type="Gene3D" id="3.20.20.80">
    <property type="entry name" value="Glycosidases"/>
    <property type="match status" value="1"/>
</dbReference>
<feature type="domain" description="GH26" evidence="6">
    <location>
        <begin position="179"/>
        <end position="488"/>
    </location>
</feature>
<keyword evidence="5" id="KW-0812">Transmembrane</keyword>
<feature type="compositionally biased region" description="Pro residues" evidence="4">
    <location>
        <begin position="178"/>
        <end position="188"/>
    </location>
</feature>
<reference evidence="8" key="1">
    <citation type="journal article" date="2019" name="Int. J. Syst. Evol. Microbiol.">
        <title>The Global Catalogue of Microorganisms (GCM) 10K type strain sequencing project: providing services to taxonomists for standard genome sequencing and annotation.</title>
        <authorList>
            <consortium name="The Broad Institute Genomics Platform"/>
            <consortium name="The Broad Institute Genome Sequencing Center for Infectious Disease"/>
            <person name="Wu L."/>
            <person name="Ma J."/>
        </authorList>
    </citation>
    <scope>NUCLEOTIDE SEQUENCE [LARGE SCALE GENOMIC DNA]</scope>
    <source>
        <strain evidence="8">TBRC 1826</strain>
    </source>
</reference>
<dbReference type="Proteomes" id="UP001595847">
    <property type="component" value="Unassembled WGS sequence"/>
</dbReference>
<feature type="region of interest" description="Disordered" evidence="4">
    <location>
        <begin position="150"/>
        <end position="200"/>
    </location>
</feature>
<keyword evidence="8" id="KW-1185">Reference proteome</keyword>
<feature type="compositionally biased region" description="Acidic residues" evidence="4">
    <location>
        <begin position="150"/>
        <end position="167"/>
    </location>
</feature>
<feature type="active site" description="Proton donor" evidence="3">
    <location>
        <position position="314"/>
    </location>
</feature>
<dbReference type="InterPro" id="IPR022790">
    <property type="entry name" value="GH26_dom"/>
</dbReference>
<organism evidence="7 8">
    <name type="scientific">Nocardiopsis sediminis</name>
    <dbReference type="NCBI Taxonomy" id="1778267"/>
    <lineage>
        <taxon>Bacteria</taxon>
        <taxon>Bacillati</taxon>
        <taxon>Actinomycetota</taxon>
        <taxon>Actinomycetes</taxon>
        <taxon>Streptosporangiales</taxon>
        <taxon>Nocardiopsidaceae</taxon>
        <taxon>Nocardiopsis</taxon>
    </lineage>
</organism>
<proteinExistence type="inferred from homology"/>
<dbReference type="RefSeq" id="WP_378529670.1">
    <property type="nucleotide sequence ID" value="NZ_JBHSBH010000003.1"/>
</dbReference>
<dbReference type="PROSITE" id="PS51764">
    <property type="entry name" value="GH26"/>
    <property type="match status" value="1"/>
</dbReference>